<keyword evidence="10 11" id="KW-0472">Membrane</keyword>
<name>A0ABM0MI35_SACKO</name>
<evidence type="ECO:0000256" key="4">
    <source>
        <dbReference type="ARBA" id="ARBA00012634"/>
    </source>
</evidence>
<keyword evidence="7 11" id="KW-0378">Hydrolase</keyword>
<evidence type="ECO:0000256" key="1">
    <source>
        <dbReference type="ARBA" id="ARBA00004477"/>
    </source>
</evidence>
<feature type="transmembrane region" description="Helical" evidence="12">
    <location>
        <begin position="175"/>
        <end position="193"/>
    </location>
</feature>
<dbReference type="SUPFAM" id="SSF48317">
    <property type="entry name" value="Acid phosphatase/Vanadium-dependent haloperoxidase"/>
    <property type="match status" value="1"/>
</dbReference>
<evidence type="ECO:0000256" key="11">
    <source>
        <dbReference type="PIRNR" id="PIRNR000905"/>
    </source>
</evidence>
<comment type="similarity">
    <text evidence="3 11">Belongs to the glucose-6-phosphatase family.</text>
</comment>
<feature type="transmembrane region" description="Helical" evidence="12">
    <location>
        <begin position="286"/>
        <end position="304"/>
    </location>
</feature>
<dbReference type="PANTHER" id="PTHR12591:SF0">
    <property type="entry name" value="FI19814P1"/>
    <property type="match status" value="1"/>
</dbReference>
<dbReference type="PANTHER" id="PTHR12591">
    <property type="entry name" value="GLUCOSE-6-PHOSPHATASE"/>
    <property type="match status" value="1"/>
</dbReference>
<protein>
    <recommendedName>
        <fullName evidence="4 11">Glucose-6-phosphatase</fullName>
        <ecNumber evidence="4 11">3.1.3.9</ecNumber>
    </recommendedName>
</protein>
<dbReference type="SMART" id="SM00014">
    <property type="entry name" value="acidPPc"/>
    <property type="match status" value="1"/>
</dbReference>
<sequence>MDDLHSNGVDFICFLQETLRTQTDQMLLLSHMGDPRNAFLIYFPIAFCLCPSVGQKVLWIAAISEWLNAVLKWILFGHRPYWWVHESSLYTEETRPDILQFPITCETGPGSPSGHAMVTSSVWFIMITAFLRYKSNQQQHPEKSSHGFIFILSWLLFTLMITMVAISRLFIAAHFPHQVLLGTLVGILLAVLFNRISTDDLPLHFYVMGSGFILITAIGLYGILQLLQLDPGWTVSLAIKWCSKKEYIHLDTTPFYALSRDAGCVFGLGAVLAVRDKFKDKLKDNINFLAKVIAIFACLIYCSFIESVKPQSENIIFFYFLGFLKNSLIPVGVVFIRTLISYLFCKSKRQ</sequence>
<evidence type="ECO:0000256" key="6">
    <source>
        <dbReference type="ARBA" id="ARBA00022692"/>
    </source>
</evidence>
<keyword evidence="5 11" id="KW-0312">Gluconeogenesis</keyword>
<evidence type="ECO:0000256" key="12">
    <source>
        <dbReference type="SAM" id="Phobius"/>
    </source>
</evidence>
<evidence type="ECO:0000256" key="2">
    <source>
        <dbReference type="ARBA" id="ARBA00004742"/>
    </source>
</evidence>
<dbReference type="InterPro" id="IPR016275">
    <property type="entry name" value="Glucose-6-phosphatase"/>
</dbReference>
<feature type="transmembrane region" description="Helical" evidence="12">
    <location>
        <begin position="145"/>
        <end position="169"/>
    </location>
</feature>
<evidence type="ECO:0000256" key="5">
    <source>
        <dbReference type="ARBA" id="ARBA00022432"/>
    </source>
</evidence>
<feature type="domain" description="Phosphatidic acid phosphatase type 2/haloperoxidase" evidence="13">
    <location>
        <begin position="53"/>
        <end position="194"/>
    </location>
</feature>
<evidence type="ECO:0000256" key="7">
    <source>
        <dbReference type="ARBA" id="ARBA00022801"/>
    </source>
</evidence>
<feature type="transmembrane region" description="Helical" evidence="12">
    <location>
        <begin position="205"/>
        <end position="224"/>
    </location>
</feature>
<dbReference type="InterPro" id="IPR036938">
    <property type="entry name" value="PAP2/HPO_sf"/>
</dbReference>
<evidence type="ECO:0000256" key="8">
    <source>
        <dbReference type="ARBA" id="ARBA00022824"/>
    </source>
</evidence>
<organism evidence="14 15">
    <name type="scientific">Saccoglossus kowalevskii</name>
    <name type="common">Acorn worm</name>
    <dbReference type="NCBI Taxonomy" id="10224"/>
    <lineage>
        <taxon>Eukaryota</taxon>
        <taxon>Metazoa</taxon>
        <taxon>Hemichordata</taxon>
        <taxon>Enteropneusta</taxon>
        <taxon>Harrimaniidae</taxon>
        <taxon>Saccoglossus</taxon>
    </lineage>
</organism>
<dbReference type="Pfam" id="PF01569">
    <property type="entry name" value="PAP2"/>
    <property type="match status" value="1"/>
</dbReference>
<evidence type="ECO:0000313" key="14">
    <source>
        <dbReference type="Proteomes" id="UP000694865"/>
    </source>
</evidence>
<evidence type="ECO:0000256" key="9">
    <source>
        <dbReference type="ARBA" id="ARBA00022989"/>
    </source>
</evidence>
<dbReference type="EC" id="3.1.3.9" evidence="4 11"/>
<dbReference type="GeneID" id="100376431"/>
<dbReference type="RefSeq" id="XP_006819676.1">
    <property type="nucleotide sequence ID" value="XM_006819613.1"/>
</dbReference>
<dbReference type="PIRSF" id="PIRSF000905">
    <property type="entry name" value="Glucose-6-phosphatase"/>
    <property type="match status" value="1"/>
</dbReference>
<evidence type="ECO:0000256" key="3">
    <source>
        <dbReference type="ARBA" id="ARBA00009266"/>
    </source>
</evidence>
<comment type="pathway">
    <text evidence="2 11">Carbohydrate biosynthesis; gluconeogenesis.</text>
</comment>
<feature type="transmembrane region" description="Helical" evidence="12">
    <location>
        <begin position="255"/>
        <end position="274"/>
    </location>
</feature>
<gene>
    <name evidence="15" type="primary">LOC100376431</name>
</gene>
<keyword evidence="8 11" id="KW-0256">Endoplasmic reticulum</keyword>
<evidence type="ECO:0000313" key="15">
    <source>
        <dbReference type="RefSeq" id="XP_006819676.1"/>
    </source>
</evidence>
<reference evidence="15" key="1">
    <citation type="submission" date="2025-08" db="UniProtKB">
        <authorList>
            <consortium name="RefSeq"/>
        </authorList>
    </citation>
    <scope>IDENTIFICATION</scope>
    <source>
        <tissue evidence="15">Testes</tissue>
    </source>
</reference>
<keyword evidence="6 12" id="KW-0812">Transmembrane</keyword>
<dbReference type="Proteomes" id="UP000694865">
    <property type="component" value="Unplaced"/>
</dbReference>
<keyword evidence="9 12" id="KW-1133">Transmembrane helix</keyword>
<keyword evidence="14" id="KW-1185">Reference proteome</keyword>
<accession>A0ABM0MI35</accession>
<dbReference type="InterPro" id="IPR000326">
    <property type="entry name" value="PAP2/HPO"/>
</dbReference>
<proteinExistence type="inferred from homology"/>
<feature type="transmembrane region" description="Helical" evidence="12">
    <location>
        <begin position="39"/>
        <end position="63"/>
    </location>
</feature>
<comment type="subcellular location">
    <subcellularLocation>
        <location evidence="1">Endoplasmic reticulum membrane</location>
        <topology evidence="1">Multi-pass membrane protein</topology>
    </subcellularLocation>
</comment>
<evidence type="ECO:0000259" key="13">
    <source>
        <dbReference type="SMART" id="SM00014"/>
    </source>
</evidence>
<feature type="transmembrane region" description="Helical" evidence="12">
    <location>
        <begin position="316"/>
        <end position="345"/>
    </location>
</feature>
<evidence type="ECO:0000256" key="10">
    <source>
        <dbReference type="ARBA" id="ARBA00023136"/>
    </source>
</evidence>
<dbReference type="Gene3D" id="1.20.144.10">
    <property type="entry name" value="Phosphatidic acid phosphatase type 2/haloperoxidase"/>
    <property type="match status" value="1"/>
</dbReference>